<dbReference type="RefSeq" id="XP_016610042.1">
    <property type="nucleotide sequence ID" value="XM_016750796.1"/>
</dbReference>
<dbReference type="GeneID" id="27686090"/>
<dbReference type="VEuPathDB" id="FungiDB:SPPG_02509"/>
<dbReference type="STRING" id="645134.A0A0L0HLR6"/>
<dbReference type="Gene3D" id="3.40.1000.10">
    <property type="entry name" value="Mog1/PsbP, alpha/beta/alpha sandwich"/>
    <property type="match status" value="1"/>
</dbReference>
<dbReference type="EMBL" id="KQ257453">
    <property type="protein sequence ID" value="KND02003.1"/>
    <property type="molecule type" value="Genomic_DNA"/>
</dbReference>
<dbReference type="GO" id="GO:0031267">
    <property type="term" value="F:small GTPase binding"/>
    <property type="evidence" value="ECO:0007669"/>
    <property type="project" value="TreeGrafter"/>
</dbReference>
<dbReference type="OMA" id="ECSSAWM"/>
<dbReference type="eggNOG" id="KOG3329">
    <property type="taxonomic scope" value="Eukaryota"/>
</dbReference>
<dbReference type="PANTHER" id="PTHR15837">
    <property type="entry name" value="RAN GUANINE NUCLEOTIDE RELEASE FACTOR"/>
    <property type="match status" value="1"/>
</dbReference>
<keyword evidence="2" id="KW-0813">Transport</keyword>
<evidence type="ECO:0000256" key="2">
    <source>
        <dbReference type="ARBA" id="ARBA00022448"/>
    </source>
</evidence>
<accession>A0A0L0HLR6</accession>
<dbReference type="Proteomes" id="UP000053201">
    <property type="component" value="Unassembled WGS sequence"/>
</dbReference>
<evidence type="ECO:0000256" key="1">
    <source>
        <dbReference type="ARBA" id="ARBA00010307"/>
    </source>
</evidence>
<dbReference type="OrthoDB" id="10255285at2759"/>
<evidence type="ECO:0008006" key="6">
    <source>
        <dbReference type="Google" id="ProtNLM"/>
    </source>
</evidence>
<keyword evidence="5" id="KW-1185">Reference proteome</keyword>
<evidence type="ECO:0000256" key="3">
    <source>
        <dbReference type="ARBA" id="ARBA00022927"/>
    </source>
</evidence>
<dbReference type="AlphaFoldDB" id="A0A0L0HLR6"/>
<dbReference type="GO" id="GO:0005085">
    <property type="term" value="F:guanyl-nucleotide exchange factor activity"/>
    <property type="evidence" value="ECO:0007669"/>
    <property type="project" value="TreeGrafter"/>
</dbReference>
<keyword evidence="3" id="KW-0653">Protein transport</keyword>
<evidence type="ECO:0000313" key="5">
    <source>
        <dbReference type="Proteomes" id="UP000053201"/>
    </source>
</evidence>
<evidence type="ECO:0000313" key="4">
    <source>
        <dbReference type="EMBL" id="KND02003.1"/>
    </source>
</evidence>
<dbReference type="InParanoid" id="A0A0L0HLR6"/>
<dbReference type="PANTHER" id="PTHR15837:SF0">
    <property type="entry name" value="RAN GUANINE NUCLEOTIDE RELEASE FACTOR"/>
    <property type="match status" value="1"/>
</dbReference>
<dbReference type="GO" id="GO:0005634">
    <property type="term" value="C:nucleus"/>
    <property type="evidence" value="ECO:0007669"/>
    <property type="project" value="TreeGrafter"/>
</dbReference>
<name>A0A0L0HLR6_SPIPD</name>
<organism evidence="4 5">
    <name type="scientific">Spizellomyces punctatus (strain DAOM BR117)</name>
    <dbReference type="NCBI Taxonomy" id="645134"/>
    <lineage>
        <taxon>Eukaryota</taxon>
        <taxon>Fungi</taxon>
        <taxon>Fungi incertae sedis</taxon>
        <taxon>Chytridiomycota</taxon>
        <taxon>Chytridiomycota incertae sedis</taxon>
        <taxon>Chytridiomycetes</taxon>
        <taxon>Spizellomycetales</taxon>
        <taxon>Spizellomycetaceae</taxon>
        <taxon>Spizellomyces</taxon>
    </lineage>
</organism>
<dbReference type="InterPro" id="IPR007681">
    <property type="entry name" value="Mog1"/>
</dbReference>
<dbReference type="SUPFAM" id="SSF55724">
    <property type="entry name" value="Mog1p/PsbP-like"/>
    <property type="match status" value="1"/>
</dbReference>
<proteinExistence type="inferred from homology"/>
<dbReference type="Pfam" id="PF04603">
    <property type="entry name" value="Mog1"/>
    <property type="match status" value="1"/>
</dbReference>
<comment type="similarity">
    <text evidence="1">Belongs to the MOG1 family.</text>
</comment>
<dbReference type="GO" id="GO:0006606">
    <property type="term" value="P:protein import into nucleus"/>
    <property type="evidence" value="ECO:0007669"/>
    <property type="project" value="TreeGrafter"/>
</dbReference>
<protein>
    <recommendedName>
        <fullName evidence="6">Ran guanine nucleotide release factor</fullName>
    </recommendedName>
</protein>
<dbReference type="InterPro" id="IPR016123">
    <property type="entry name" value="Mog1/PsbP_a/b/a-sand"/>
</dbReference>
<sequence length="204" mass="22201">MPIPQPTQASPSESRELYGGAIVTDIPISFLDASDFREVPSNQEVFVDQNTDQSIIIELLELASDADDAEAANFHFQQLAEDNDAAESRVLSVEYLDPATVTPSLPSTVHLSVIVGEQVVSKFREGNPNARNLVAIYMAVLRIPHVTTDLVISYNHPVALGQSSSSATALRESGGHVGVPEVAMENFRNMLRRLRIVDWGLFGA</sequence>
<gene>
    <name evidence="4" type="ORF">SPPG_02509</name>
</gene>
<dbReference type="FunCoup" id="A0A0L0HLR6">
    <property type="interactions" value="332"/>
</dbReference>
<reference evidence="4 5" key="1">
    <citation type="submission" date="2009-08" db="EMBL/GenBank/DDBJ databases">
        <title>The Genome Sequence of Spizellomyces punctatus strain DAOM BR117.</title>
        <authorList>
            <consortium name="The Broad Institute Genome Sequencing Platform"/>
            <person name="Russ C."/>
            <person name="Cuomo C."/>
            <person name="Shea T."/>
            <person name="Young S.K."/>
            <person name="Zeng Q."/>
            <person name="Koehrsen M."/>
            <person name="Haas B."/>
            <person name="Borodovsky M."/>
            <person name="Guigo R."/>
            <person name="Alvarado L."/>
            <person name="Berlin A."/>
            <person name="Bochicchio J."/>
            <person name="Borenstein D."/>
            <person name="Chapman S."/>
            <person name="Chen Z."/>
            <person name="Engels R."/>
            <person name="Freedman E."/>
            <person name="Gellesch M."/>
            <person name="Goldberg J."/>
            <person name="Griggs A."/>
            <person name="Gujja S."/>
            <person name="Heiman D."/>
            <person name="Hepburn T."/>
            <person name="Howarth C."/>
            <person name="Jen D."/>
            <person name="Larson L."/>
            <person name="Lewis B."/>
            <person name="Mehta T."/>
            <person name="Park D."/>
            <person name="Pearson M."/>
            <person name="Roberts A."/>
            <person name="Saif S."/>
            <person name="Shenoy N."/>
            <person name="Sisk P."/>
            <person name="Stolte C."/>
            <person name="Sykes S."/>
            <person name="Thomson T."/>
            <person name="Walk T."/>
            <person name="White J."/>
            <person name="Yandava C."/>
            <person name="Burger G."/>
            <person name="Gray M.W."/>
            <person name="Holland P.W.H."/>
            <person name="King N."/>
            <person name="Lang F.B.F."/>
            <person name="Roger A.J."/>
            <person name="Ruiz-Trillo I."/>
            <person name="Lander E."/>
            <person name="Nusbaum C."/>
        </authorList>
    </citation>
    <scope>NUCLEOTIDE SEQUENCE [LARGE SCALE GENOMIC DNA]</scope>
    <source>
        <strain evidence="4 5">DAOM BR117</strain>
    </source>
</reference>